<sequence>MHLSSPTPETTNRILRQYRNYADRFLRVQFTEEKTIGRLFQDNEGMTKDAIFDRIHRTLKNGIDLAGRHYEFLAFGNSQFRENGAYFFHSTSDLTCDHIRDWMGDFSHIRVVAKFAARMGQCLSTTRTVNNLPAGVDIRTIPDIEDKGWCFTDGVGKISFELARDIADSLNMYYKGTTPSAFQFRLGGSKGLLVAWPQSIQGQSPHPLKFNQLHLRPSQMKFNTGSKSVEIIRGAEFSIATLNRQTITILRSLGVPDEVFMEMMFQQDKEYQDAIHDGKVALDLLQRHSGPNSTNEILAAMVRSGFIRTKEPCVMALLHSWIVWCQIQLKDKARLVVEQGAFLFGCVDETNTLRGWYEQQPEDTPKLPQIFVQVPESIDSKDYVVKTGICVVGRNPSMHPGDLRVVEAVDIPQLHHLRNVVVFPANGDRDIPSMCSGGDLDGDDFFVFWDQRLCPPQKNFPPMNHDAVQPTKLNRDVEIADIKDFFVEYMKNDSLSRIATSHLAWADKRGATHENCLELSQLHSKAVDYVKSGQPARLPPRLKVRFWPHFMENRWDKEQSTTALGRIFDHMKKKIQLNVEYHDYFDSRILRRYDLQQDELLKAAAFKMQYDAVLKKIMQQRDIDTEFEIFTTFALRKSKLANDYKRHEDIGDDRTTLHDRFMQAATKEAGPKPKQKFRRFVAACYRVTWEHIQFAKCHDEPAPFITFPWVFHKELGSIATEMEEKEEVNDKGEVETKLVPKSELDTSPEIINNIWDEDITDILDQLSEAEDTENSAAKNFVVESSVAENSVVESHIKVEQKPEGSSATTLVDGDVEMTQTVEVRPINYAEKMKKFQM</sequence>
<dbReference type="GO" id="GO:0030422">
    <property type="term" value="P:siRNA processing"/>
    <property type="evidence" value="ECO:0007669"/>
    <property type="project" value="TreeGrafter"/>
</dbReference>
<keyword evidence="5 8" id="KW-0694">RNA-binding</keyword>
<dbReference type="OMA" id="TTILDHE"/>
<dbReference type="GO" id="GO:0031380">
    <property type="term" value="C:nuclear RNA-directed RNA polymerase complex"/>
    <property type="evidence" value="ECO:0007669"/>
    <property type="project" value="TreeGrafter"/>
</dbReference>
<dbReference type="GO" id="GO:0003968">
    <property type="term" value="F:RNA-directed RNA polymerase activity"/>
    <property type="evidence" value="ECO:0007669"/>
    <property type="project" value="UniProtKB-KW"/>
</dbReference>
<keyword evidence="2 8" id="KW-0696">RNA-directed RNA polymerase</keyword>
<evidence type="ECO:0000256" key="1">
    <source>
        <dbReference type="ARBA" id="ARBA00005762"/>
    </source>
</evidence>
<keyword evidence="4 8" id="KW-0548">Nucleotidyltransferase</keyword>
<dbReference type="GO" id="GO:0003723">
    <property type="term" value="F:RNA binding"/>
    <property type="evidence" value="ECO:0007669"/>
    <property type="project" value="UniProtKB-KW"/>
</dbReference>
<evidence type="ECO:0000256" key="7">
    <source>
        <dbReference type="ARBA" id="ARBA00048744"/>
    </source>
</evidence>
<proteinExistence type="inferred from homology"/>
<evidence type="ECO:0000313" key="11">
    <source>
        <dbReference type="EMBL" id="EMR67522.1"/>
    </source>
</evidence>
<dbReference type="EMBL" id="KB706412">
    <property type="protein sequence ID" value="EMR67522.1"/>
    <property type="molecule type" value="Genomic_DNA"/>
</dbReference>
<dbReference type="InterPro" id="IPR058752">
    <property type="entry name" value="RDRP_C_head"/>
</dbReference>
<organism evidence="11 12">
    <name type="scientific">Eutypa lata (strain UCR-EL1)</name>
    <name type="common">Grapevine dieback disease fungus</name>
    <name type="synonym">Eutypa armeniacae</name>
    <dbReference type="NCBI Taxonomy" id="1287681"/>
    <lineage>
        <taxon>Eukaryota</taxon>
        <taxon>Fungi</taxon>
        <taxon>Dikarya</taxon>
        <taxon>Ascomycota</taxon>
        <taxon>Pezizomycotina</taxon>
        <taxon>Sordariomycetes</taxon>
        <taxon>Xylariomycetidae</taxon>
        <taxon>Xylariales</taxon>
        <taxon>Diatrypaceae</taxon>
        <taxon>Eutypa</taxon>
    </lineage>
</organism>
<keyword evidence="12" id="KW-1185">Reference proteome</keyword>
<evidence type="ECO:0000256" key="2">
    <source>
        <dbReference type="ARBA" id="ARBA00022484"/>
    </source>
</evidence>
<evidence type="ECO:0000313" key="12">
    <source>
        <dbReference type="Proteomes" id="UP000012174"/>
    </source>
</evidence>
<name>M7STD9_EUTLA</name>
<evidence type="ECO:0000256" key="6">
    <source>
        <dbReference type="ARBA" id="ARBA00023158"/>
    </source>
</evidence>
<comment type="catalytic activity">
    <reaction evidence="7 8">
        <text>RNA(n) + a ribonucleoside 5'-triphosphate = RNA(n+1) + diphosphate</text>
        <dbReference type="Rhea" id="RHEA:21248"/>
        <dbReference type="Rhea" id="RHEA-COMP:14527"/>
        <dbReference type="Rhea" id="RHEA-COMP:17342"/>
        <dbReference type="ChEBI" id="CHEBI:33019"/>
        <dbReference type="ChEBI" id="CHEBI:61557"/>
        <dbReference type="ChEBI" id="CHEBI:140395"/>
        <dbReference type="EC" id="2.7.7.48"/>
    </reaction>
</comment>
<dbReference type="PANTHER" id="PTHR23079:SF55">
    <property type="entry name" value="RNA-DIRECTED RNA POLYMERASE"/>
    <property type="match status" value="1"/>
</dbReference>
<dbReference type="InterPro" id="IPR007855">
    <property type="entry name" value="RDRP"/>
</dbReference>
<dbReference type="Pfam" id="PF26253">
    <property type="entry name" value="RdRP_head"/>
    <property type="match status" value="1"/>
</dbReference>
<keyword evidence="3 8" id="KW-0808">Transferase</keyword>
<feature type="domain" description="RDRP C-terminal head" evidence="10">
    <location>
        <begin position="600"/>
        <end position="731"/>
    </location>
</feature>
<protein>
    <recommendedName>
        <fullName evidence="8">RNA-dependent RNA polymerase</fullName>
        <ecNumber evidence="8">2.7.7.48</ecNumber>
    </recommendedName>
</protein>
<dbReference type="Pfam" id="PF05183">
    <property type="entry name" value="RdRP"/>
    <property type="match status" value="1"/>
</dbReference>
<dbReference type="PANTHER" id="PTHR23079">
    <property type="entry name" value="RNA-DEPENDENT RNA POLYMERASE"/>
    <property type="match status" value="1"/>
</dbReference>
<dbReference type="KEGG" id="ela:UCREL1_5479"/>
<gene>
    <name evidence="11" type="ORF">UCREL1_5479</name>
</gene>
<evidence type="ECO:0000259" key="10">
    <source>
        <dbReference type="Pfam" id="PF26253"/>
    </source>
</evidence>
<dbReference type="EC" id="2.7.7.48" evidence="8"/>
<reference evidence="12" key="1">
    <citation type="journal article" date="2013" name="Genome Announc.">
        <title>Draft genome sequence of the grapevine dieback fungus Eutypa lata UCR-EL1.</title>
        <authorList>
            <person name="Blanco-Ulate B."/>
            <person name="Rolshausen P.E."/>
            <person name="Cantu D."/>
        </authorList>
    </citation>
    <scope>NUCLEOTIDE SEQUENCE [LARGE SCALE GENOMIC DNA]</scope>
    <source>
        <strain evidence="12">UCR-EL1</strain>
    </source>
</reference>
<dbReference type="HOGENOM" id="CLU_001366_3_0_1"/>
<evidence type="ECO:0000256" key="8">
    <source>
        <dbReference type="RuleBase" id="RU363098"/>
    </source>
</evidence>
<dbReference type="AlphaFoldDB" id="M7STD9"/>
<accession>M7STD9</accession>
<feature type="domain" description="RDRP core" evidence="9">
    <location>
        <begin position="2"/>
        <end position="570"/>
    </location>
</feature>
<evidence type="ECO:0000256" key="4">
    <source>
        <dbReference type="ARBA" id="ARBA00022695"/>
    </source>
</evidence>
<dbReference type="STRING" id="1287681.M7STD9"/>
<evidence type="ECO:0000256" key="3">
    <source>
        <dbReference type="ARBA" id="ARBA00022679"/>
    </source>
</evidence>
<evidence type="ECO:0000256" key="5">
    <source>
        <dbReference type="ARBA" id="ARBA00022884"/>
    </source>
</evidence>
<dbReference type="OrthoDB" id="6513042at2759"/>
<dbReference type="Proteomes" id="UP000012174">
    <property type="component" value="Unassembled WGS sequence"/>
</dbReference>
<keyword evidence="6" id="KW-0943">RNA-mediated gene silencing</keyword>
<evidence type="ECO:0000259" key="9">
    <source>
        <dbReference type="Pfam" id="PF05183"/>
    </source>
</evidence>
<dbReference type="InterPro" id="IPR057596">
    <property type="entry name" value="RDRP_core"/>
</dbReference>
<comment type="similarity">
    <text evidence="1 8">Belongs to the RdRP family.</text>
</comment>
<dbReference type="eggNOG" id="KOG0988">
    <property type="taxonomic scope" value="Eukaryota"/>
</dbReference>